<dbReference type="GO" id="GO:0061630">
    <property type="term" value="F:ubiquitin protein ligase activity"/>
    <property type="evidence" value="ECO:0007669"/>
    <property type="project" value="UniProtKB-EC"/>
</dbReference>
<dbReference type="InterPro" id="IPR001841">
    <property type="entry name" value="Znf_RING"/>
</dbReference>
<evidence type="ECO:0000256" key="12">
    <source>
        <dbReference type="PROSITE-ProRule" id="PRU00175"/>
    </source>
</evidence>
<accession>A0A7S4PCV2</accession>
<dbReference type="Gene3D" id="3.30.40.10">
    <property type="entry name" value="Zinc/RING finger domain, C3HC4 (zinc finger)"/>
    <property type="match status" value="1"/>
</dbReference>
<name>A0A7S4PCV2_GUITH</name>
<reference evidence="15" key="1">
    <citation type="submission" date="2021-01" db="EMBL/GenBank/DDBJ databases">
        <authorList>
            <person name="Corre E."/>
            <person name="Pelletier E."/>
            <person name="Niang G."/>
            <person name="Scheremetjew M."/>
            <person name="Finn R."/>
            <person name="Kale V."/>
            <person name="Holt S."/>
            <person name="Cochrane G."/>
            <person name="Meng A."/>
            <person name="Brown T."/>
            <person name="Cohen L."/>
        </authorList>
    </citation>
    <scope>NUCLEOTIDE SEQUENCE</scope>
    <source>
        <strain evidence="15">CCMP 2712</strain>
    </source>
</reference>
<dbReference type="EMBL" id="HBKN01042325">
    <property type="protein sequence ID" value="CAE2330885.1"/>
    <property type="molecule type" value="Transcribed_RNA"/>
</dbReference>
<dbReference type="SMART" id="SM00184">
    <property type="entry name" value="RING"/>
    <property type="match status" value="1"/>
</dbReference>
<keyword evidence="11" id="KW-0472">Membrane</keyword>
<dbReference type="EC" id="2.3.2.27" evidence="3"/>
<evidence type="ECO:0000256" key="3">
    <source>
        <dbReference type="ARBA" id="ARBA00012483"/>
    </source>
</evidence>
<evidence type="ECO:0000313" key="15">
    <source>
        <dbReference type="EMBL" id="CAE2330885.1"/>
    </source>
</evidence>
<feature type="compositionally biased region" description="Low complexity" evidence="13">
    <location>
        <begin position="372"/>
        <end position="387"/>
    </location>
</feature>
<evidence type="ECO:0000256" key="10">
    <source>
        <dbReference type="ARBA" id="ARBA00022989"/>
    </source>
</evidence>
<organism evidence="15">
    <name type="scientific">Guillardia theta</name>
    <name type="common">Cryptophyte</name>
    <name type="synonym">Cryptomonas phi</name>
    <dbReference type="NCBI Taxonomy" id="55529"/>
    <lineage>
        <taxon>Eukaryota</taxon>
        <taxon>Cryptophyceae</taxon>
        <taxon>Pyrenomonadales</taxon>
        <taxon>Geminigeraceae</taxon>
        <taxon>Guillardia</taxon>
    </lineage>
</organism>
<dbReference type="PROSITE" id="PS50089">
    <property type="entry name" value="ZF_RING_2"/>
    <property type="match status" value="1"/>
</dbReference>
<keyword evidence="7 12" id="KW-0863">Zinc-finger</keyword>
<evidence type="ECO:0000259" key="14">
    <source>
        <dbReference type="PROSITE" id="PS50089"/>
    </source>
</evidence>
<dbReference type="AlphaFoldDB" id="A0A7S4PCV2"/>
<dbReference type="PANTHER" id="PTHR45977:SF4">
    <property type="entry name" value="RING-TYPE DOMAIN-CONTAINING PROTEIN"/>
    <property type="match status" value="1"/>
</dbReference>
<dbReference type="GO" id="GO:0016020">
    <property type="term" value="C:membrane"/>
    <property type="evidence" value="ECO:0007669"/>
    <property type="project" value="UniProtKB-SubCell"/>
</dbReference>
<evidence type="ECO:0000256" key="9">
    <source>
        <dbReference type="ARBA" id="ARBA00022833"/>
    </source>
</evidence>
<dbReference type="Pfam" id="PF13639">
    <property type="entry name" value="zf-RING_2"/>
    <property type="match status" value="1"/>
</dbReference>
<dbReference type="SUPFAM" id="SSF57850">
    <property type="entry name" value="RING/U-box"/>
    <property type="match status" value="1"/>
</dbReference>
<evidence type="ECO:0000256" key="13">
    <source>
        <dbReference type="SAM" id="MobiDB-lite"/>
    </source>
</evidence>
<keyword evidence="10" id="KW-1133">Transmembrane helix</keyword>
<sequence length="404" mass="45394">MSSTCTEQTPNVNSQAICENESTDDLNDRSKDMTSDAPGDITEKALMPADQLENESEDGVVEAVHDHRDDAGDTMESSSDRFRRVSAEQVAMNISPKSSKLRTVEVAPTTAQASVEDNDHESDNDIVTFIPSEEHPDPGGQEAAGRDPEVAGVLDEASPHPERADTYFSEETDLLLAMMLQEEELALHRRVRSFNKPIFAGVHSHEELPVYTIQEDQACRYRFQTFSTDIFVAQIVNFEENPECLICLCEYEVGQEVKILPCLHQFHSNCASKWLSESHFCPVCKISIRTGKTQEHRAVVSRQSRNVQVMMNHHERASRTSERYTAEASRERYSTRMVNPRSSTGRNTLSLGNRSLHSTPVRRYLRSPIEGAASANTSSNSSPAQTSRGFMKERFLQLKKFFGR</sequence>
<dbReference type="GO" id="GO:0008270">
    <property type="term" value="F:zinc ion binding"/>
    <property type="evidence" value="ECO:0007669"/>
    <property type="project" value="UniProtKB-KW"/>
</dbReference>
<feature type="region of interest" description="Disordered" evidence="13">
    <location>
        <begin position="1"/>
        <end position="43"/>
    </location>
</feature>
<feature type="domain" description="RING-type" evidence="14">
    <location>
        <begin position="244"/>
        <end position="285"/>
    </location>
</feature>
<proteinExistence type="predicted"/>
<keyword evidence="8" id="KW-0833">Ubl conjugation pathway</keyword>
<evidence type="ECO:0000256" key="4">
    <source>
        <dbReference type="ARBA" id="ARBA00022679"/>
    </source>
</evidence>
<evidence type="ECO:0000256" key="8">
    <source>
        <dbReference type="ARBA" id="ARBA00022786"/>
    </source>
</evidence>
<keyword evidence="9" id="KW-0862">Zinc</keyword>
<evidence type="ECO:0000256" key="6">
    <source>
        <dbReference type="ARBA" id="ARBA00022723"/>
    </source>
</evidence>
<dbReference type="PANTHER" id="PTHR45977">
    <property type="entry name" value="TARGET OF ERK KINASE MPK-1"/>
    <property type="match status" value="1"/>
</dbReference>
<feature type="region of interest" description="Disordered" evidence="13">
    <location>
        <begin position="370"/>
        <end position="389"/>
    </location>
</feature>
<feature type="region of interest" description="Disordered" evidence="13">
    <location>
        <begin position="314"/>
        <end position="357"/>
    </location>
</feature>
<dbReference type="InterPro" id="IPR013083">
    <property type="entry name" value="Znf_RING/FYVE/PHD"/>
</dbReference>
<dbReference type="GO" id="GO:0016567">
    <property type="term" value="P:protein ubiquitination"/>
    <property type="evidence" value="ECO:0007669"/>
    <property type="project" value="TreeGrafter"/>
</dbReference>
<dbReference type="GO" id="GO:0006511">
    <property type="term" value="P:ubiquitin-dependent protein catabolic process"/>
    <property type="evidence" value="ECO:0007669"/>
    <property type="project" value="TreeGrafter"/>
</dbReference>
<evidence type="ECO:0000256" key="11">
    <source>
        <dbReference type="ARBA" id="ARBA00023136"/>
    </source>
</evidence>
<comment type="subcellular location">
    <subcellularLocation>
        <location evidence="2">Membrane</location>
        <topology evidence="2">Multi-pass membrane protein</topology>
    </subcellularLocation>
</comment>
<evidence type="ECO:0000256" key="5">
    <source>
        <dbReference type="ARBA" id="ARBA00022692"/>
    </source>
</evidence>
<evidence type="ECO:0000256" key="1">
    <source>
        <dbReference type="ARBA" id="ARBA00000900"/>
    </source>
</evidence>
<evidence type="ECO:0000256" key="2">
    <source>
        <dbReference type="ARBA" id="ARBA00004141"/>
    </source>
</evidence>
<keyword evidence="4" id="KW-0808">Transferase</keyword>
<feature type="compositionally biased region" description="Basic and acidic residues" evidence="13">
    <location>
        <begin position="314"/>
        <end position="334"/>
    </location>
</feature>
<feature type="compositionally biased region" description="Polar residues" evidence="13">
    <location>
        <begin position="336"/>
        <end position="357"/>
    </location>
</feature>
<protein>
    <recommendedName>
        <fullName evidence="3">RING-type E3 ubiquitin transferase</fullName>
        <ecNumber evidence="3">2.3.2.27</ecNumber>
    </recommendedName>
</protein>
<evidence type="ECO:0000256" key="7">
    <source>
        <dbReference type="ARBA" id="ARBA00022771"/>
    </source>
</evidence>
<comment type="catalytic activity">
    <reaction evidence="1">
        <text>S-ubiquitinyl-[E2 ubiquitin-conjugating enzyme]-L-cysteine + [acceptor protein]-L-lysine = [E2 ubiquitin-conjugating enzyme]-L-cysteine + N(6)-ubiquitinyl-[acceptor protein]-L-lysine.</text>
        <dbReference type="EC" id="2.3.2.27"/>
    </reaction>
</comment>
<keyword evidence="6" id="KW-0479">Metal-binding</keyword>
<keyword evidence="5" id="KW-0812">Transmembrane</keyword>
<feature type="compositionally biased region" description="Polar residues" evidence="13">
    <location>
        <begin position="1"/>
        <end position="17"/>
    </location>
</feature>
<gene>
    <name evidence="15" type="ORF">GTHE00462_LOCUS33120</name>
</gene>